<evidence type="ECO:0000313" key="3">
    <source>
        <dbReference type="EMBL" id="QJX01233.1"/>
    </source>
</evidence>
<feature type="region of interest" description="Disordered" evidence="1">
    <location>
        <begin position="1"/>
        <end position="27"/>
    </location>
</feature>
<gene>
    <name evidence="2" type="ORF">FTUN_0615</name>
    <name evidence="3" type="ORF">FTUN_8872</name>
</gene>
<reference evidence="4" key="1">
    <citation type="submission" date="2020-05" db="EMBL/GenBank/DDBJ databases">
        <title>Frigoriglobus tundricola gen. nov., sp. nov., a psychrotolerant cellulolytic planctomycete of the family Gemmataceae with two divergent copies of 16S rRNA gene.</title>
        <authorList>
            <person name="Kulichevskaya I.S."/>
            <person name="Ivanova A.A."/>
            <person name="Naumoff D.G."/>
            <person name="Beletsky A.V."/>
            <person name="Rijpstra W.I.C."/>
            <person name="Sinninghe Damste J.S."/>
            <person name="Mardanov A.V."/>
            <person name="Ravin N.V."/>
            <person name="Dedysh S.N."/>
        </authorList>
    </citation>
    <scope>NUCLEOTIDE SEQUENCE [LARGE SCALE GENOMIC DNA]</scope>
    <source>
        <strain evidence="3 4">PL17</strain>
    </source>
</reference>
<organism evidence="2 4">
    <name type="scientific">Frigoriglobus tundricola</name>
    <dbReference type="NCBI Taxonomy" id="2774151"/>
    <lineage>
        <taxon>Bacteria</taxon>
        <taxon>Pseudomonadati</taxon>
        <taxon>Planctomycetota</taxon>
        <taxon>Planctomycetia</taxon>
        <taxon>Gemmatales</taxon>
        <taxon>Gemmataceae</taxon>
        <taxon>Frigoriglobus</taxon>
    </lineage>
</organism>
<protein>
    <submittedName>
        <fullName evidence="2">Uncharacterized protein</fullName>
    </submittedName>
</protein>
<evidence type="ECO:0000313" key="2">
    <source>
        <dbReference type="EMBL" id="QJW93112.1"/>
    </source>
</evidence>
<name>A0A6M5YJH3_9BACT</name>
<proteinExistence type="predicted"/>
<dbReference type="KEGG" id="ftj:FTUN_0615"/>
<dbReference type="AlphaFoldDB" id="A0A6M5YJH3"/>
<dbReference type="RefSeq" id="WP_171469375.1">
    <property type="nucleotide sequence ID" value="NZ_CP053452.2"/>
</dbReference>
<reference evidence="2" key="2">
    <citation type="submission" date="2020-07" db="EMBL/GenBank/DDBJ databases">
        <title>Frigoriglobus tundricola gen. nov., sp. nov., a psychrotolerant cellulolytic planctomycete of the family Gemmataceae with two divergent copies of 16S rRNA gene.</title>
        <authorList>
            <person name="Kulichevskaya I.S."/>
            <person name="Ivanova A.A."/>
            <person name="Naumoff D.G."/>
            <person name="Beletsky A.V."/>
            <person name="Rijpstra W.I.C."/>
            <person name="Sinninghe Damste J.S."/>
            <person name="Mardanov A.V."/>
            <person name="Ravin N.V."/>
            <person name="Dedysh S.N."/>
        </authorList>
    </citation>
    <scope>NUCLEOTIDE SEQUENCE</scope>
    <source>
        <strain evidence="2">PL17</strain>
    </source>
</reference>
<keyword evidence="4" id="KW-1185">Reference proteome</keyword>
<dbReference type="Proteomes" id="UP000503447">
    <property type="component" value="Chromosome"/>
</dbReference>
<dbReference type="EMBL" id="CP053452">
    <property type="protein sequence ID" value="QJX01233.1"/>
    <property type="molecule type" value="Genomic_DNA"/>
</dbReference>
<sequence>MAKQQLNSPKRSRKSLAGRSITATGSQQELTQGTILLWLVEQRAIFDNVTVALQTNGKLSKRLDNATANRLHNCLDDVRDAIQDAILACSPNVTPLFLLAIEDE</sequence>
<evidence type="ECO:0000313" key="4">
    <source>
        <dbReference type="Proteomes" id="UP000503447"/>
    </source>
</evidence>
<dbReference type="KEGG" id="ftj:FTUN_8872"/>
<dbReference type="EMBL" id="CP053452">
    <property type="protein sequence ID" value="QJW93112.1"/>
    <property type="molecule type" value="Genomic_DNA"/>
</dbReference>
<accession>A0A6M5YJH3</accession>
<evidence type="ECO:0000256" key="1">
    <source>
        <dbReference type="SAM" id="MobiDB-lite"/>
    </source>
</evidence>